<evidence type="ECO:0000313" key="1">
    <source>
        <dbReference type="EMBL" id="KAG5856857.1"/>
    </source>
</evidence>
<gene>
    <name evidence="1" type="ORF">ANANG_G00012360</name>
</gene>
<protein>
    <submittedName>
        <fullName evidence="1">Uncharacterized protein</fullName>
    </submittedName>
</protein>
<organism evidence="1 2">
    <name type="scientific">Anguilla anguilla</name>
    <name type="common">European freshwater eel</name>
    <name type="synonym">Muraena anguilla</name>
    <dbReference type="NCBI Taxonomy" id="7936"/>
    <lineage>
        <taxon>Eukaryota</taxon>
        <taxon>Metazoa</taxon>
        <taxon>Chordata</taxon>
        <taxon>Craniata</taxon>
        <taxon>Vertebrata</taxon>
        <taxon>Euteleostomi</taxon>
        <taxon>Actinopterygii</taxon>
        <taxon>Neopterygii</taxon>
        <taxon>Teleostei</taxon>
        <taxon>Anguilliformes</taxon>
        <taxon>Anguillidae</taxon>
        <taxon>Anguilla</taxon>
    </lineage>
</organism>
<reference evidence="1" key="1">
    <citation type="submission" date="2021-01" db="EMBL/GenBank/DDBJ databases">
        <title>A chromosome-scale assembly of European eel, Anguilla anguilla.</title>
        <authorList>
            <person name="Henkel C."/>
            <person name="Jong-Raadsen S.A."/>
            <person name="Dufour S."/>
            <person name="Weltzien F.-A."/>
            <person name="Palstra A.P."/>
            <person name="Pelster B."/>
            <person name="Spaink H.P."/>
            <person name="Van Den Thillart G.E."/>
            <person name="Jansen H."/>
            <person name="Zahm M."/>
            <person name="Klopp C."/>
            <person name="Cedric C."/>
            <person name="Louis A."/>
            <person name="Berthelot C."/>
            <person name="Parey E."/>
            <person name="Roest Crollius H."/>
            <person name="Montfort J."/>
            <person name="Robinson-Rechavi M."/>
            <person name="Bucao C."/>
            <person name="Bouchez O."/>
            <person name="Gislard M."/>
            <person name="Lluch J."/>
            <person name="Milhes M."/>
            <person name="Lampietro C."/>
            <person name="Lopez Roques C."/>
            <person name="Donnadieu C."/>
            <person name="Braasch I."/>
            <person name="Desvignes T."/>
            <person name="Postlethwait J."/>
            <person name="Bobe J."/>
            <person name="Guiguen Y."/>
            <person name="Dirks R."/>
        </authorList>
    </citation>
    <scope>NUCLEOTIDE SEQUENCE</scope>
    <source>
        <strain evidence="1">Tag_6206</strain>
        <tissue evidence="1">Liver</tissue>
    </source>
</reference>
<name>A0A9D3SBC7_ANGAN</name>
<comment type="caution">
    <text evidence="1">The sequence shown here is derived from an EMBL/GenBank/DDBJ whole genome shotgun (WGS) entry which is preliminary data.</text>
</comment>
<proteinExistence type="predicted"/>
<sequence length="97" mass="10084">MREVQGSYKVSFLSGAAVRAYHSGKARVSMTSGFTSQGNSNQQGATWGTYAFPRAGLHYQAPHASYAYCPGQPAVSPRLHASLATPCSSGVSSASSP</sequence>
<dbReference type="Proteomes" id="UP001044222">
    <property type="component" value="Unassembled WGS sequence"/>
</dbReference>
<accession>A0A9D3SBC7</accession>
<dbReference type="EMBL" id="JAFIRN010000001">
    <property type="protein sequence ID" value="KAG5856857.1"/>
    <property type="molecule type" value="Genomic_DNA"/>
</dbReference>
<keyword evidence="2" id="KW-1185">Reference proteome</keyword>
<dbReference type="AlphaFoldDB" id="A0A9D3SBC7"/>
<evidence type="ECO:0000313" key="2">
    <source>
        <dbReference type="Proteomes" id="UP001044222"/>
    </source>
</evidence>